<name>X1TM47_9ZZZZ</name>
<proteinExistence type="predicted"/>
<dbReference type="Gene3D" id="3.40.228.10">
    <property type="entry name" value="Dimethylsulfoxide Reductase, domain 2"/>
    <property type="match status" value="1"/>
</dbReference>
<evidence type="ECO:0000259" key="3">
    <source>
        <dbReference type="Pfam" id="PF00384"/>
    </source>
</evidence>
<dbReference type="EMBL" id="BARW01027843">
    <property type="protein sequence ID" value="GAJ06413.1"/>
    <property type="molecule type" value="Genomic_DNA"/>
</dbReference>
<evidence type="ECO:0000256" key="1">
    <source>
        <dbReference type="ARBA" id="ARBA00023004"/>
    </source>
</evidence>
<dbReference type="AlphaFoldDB" id="X1TM47"/>
<keyword evidence="2" id="KW-0411">Iron-sulfur</keyword>
<dbReference type="SUPFAM" id="SSF53706">
    <property type="entry name" value="Formate dehydrogenase/DMSO reductase, domains 1-3"/>
    <property type="match status" value="1"/>
</dbReference>
<comment type="caution">
    <text evidence="4">The sequence shown here is derived from an EMBL/GenBank/DDBJ whole genome shotgun (WGS) entry which is preliminary data.</text>
</comment>
<dbReference type="Pfam" id="PF00384">
    <property type="entry name" value="Molybdopterin"/>
    <property type="match status" value="1"/>
</dbReference>
<gene>
    <name evidence="4" type="ORF">S12H4_45090</name>
</gene>
<protein>
    <recommendedName>
        <fullName evidence="3">Molybdopterin oxidoreductase domain-containing protein</fullName>
    </recommendedName>
</protein>
<organism evidence="4">
    <name type="scientific">marine sediment metagenome</name>
    <dbReference type="NCBI Taxonomy" id="412755"/>
    <lineage>
        <taxon>unclassified sequences</taxon>
        <taxon>metagenomes</taxon>
        <taxon>ecological metagenomes</taxon>
    </lineage>
</organism>
<keyword evidence="1" id="KW-0408">Iron</keyword>
<dbReference type="InterPro" id="IPR006656">
    <property type="entry name" value="Mopterin_OxRdtase"/>
</dbReference>
<reference evidence="4" key="1">
    <citation type="journal article" date="2014" name="Front. Microbiol.">
        <title>High frequency of phylogenetically diverse reductive dehalogenase-homologous genes in deep subseafloor sedimentary metagenomes.</title>
        <authorList>
            <person name="Kawai M."/>
            <person name="Futagami T."/>
            <person name="Toyoda A."/>
            <person name="Takaki Y."/>
            <person name="Nishi S."/>
            <person name="Hori S."/>
            <person name="Arai W."/>
            <person name="Tsubouchi T."/>
            <person name="Morono Y."/>
            <person name="Uchiyama I."/>
            <person name="Ito T."/>
            <person name="Fujiyama A."/>
            <person name="Inagaki F."/>
            <person name="Takami H."/>
        </authorList>
    </citation>
    <scope>NUCLEOTIDE SEQUENCE</scope>
    <source>
        <strain evidence="4">Expedition CK06-06</strain>
    </source>
</reference>
<dbReference type="InterPro" id="IPR050612">
    <property type="entry name" value="Prok_Mopterin_Oxidored"/>
</dbReference>
<dbReference type="GO" id="GO:0016491">
    <property type="term" value="F:oxidoreductase activity"/>
    <property type="evidence" value="ECO:0007669"/>
    <property type="project" value="InterPro"/>
</dbReference>
<sequence length="256" mass="29090">HRRVGKRGEGKFERISWDEALDSIADKLVETKENYGPFSIIHHPYSIFGQCSFPLAPWFGAGIAGWSAHSTNGWEEPERWVLGKDVARATLRQDEVQVLNSRLIVLWGLNPLSTLSGGWAHNLLRAKERGIPIICIEPRYTPSAEVLADQWIPIRPTTDVAMMIAIANVWFKEQLYDREFVDKWVEPKGLKRWEAYVLGTEDGVDKTPQWAEGICGVPAETIEEFARLYARSKPVNLNVSLSMGRQFYGENPTRQP</sequence>
<dbReference type="PANTHER" id="PTHR43742">
    <property type="entry name" value="TRIMETHYLAMINE-N-OXIDE REDUCTASE"/>
    <property type="match status" value="1"/>
</dbReference>
<evidence type="ECO:0000256" key="2">
    <source>
        <dbReference type="ARBA" id="ARBA00023014"/>
    </source>
</evidence>
<feature type="non-terminal residue" evidence="4">
    <location>
        <position position="256"/>
    </location>
</feature>
<feature type="non-terminal residue" evidence="4">
    <location>
        <position position="1"/>
    </location>
</feature>
<keyword evidence="2" id="KW-0479">Metal-binding</keyword>
<dbReference type="Gene3D" id="3.40.50.740">
    <property type="match status" value="1"/>
</dbReference>
<dbReference type="GO" id="GO:0051536">
    <property type="term" value="F:iron-sulfur cluster binding"/>
    <property type="evidence" value="ECO:0007669"/>
    <property type="project" value="UniProtKB-KW"/>
</dbReference>
<evidence type="ECO:0000313" key="4">
    <source>
        <dbReference type="EMBL" id="GAJ06413.1"/>
    </source>
</evidence>
<accession>X1TM47</accession>
<dbReference type="PANTHER" id="PTHR43742:SF6">
    <property type="entry name" value="OXIDOREDUCTASE YYAE-RELATED"/>
    <property type="match status" value="1"/>
</dbReference>
<feature type="domain" description="Molybdopterin oxidoreductase" evidence="3">
    <location>
        <begin position="6"/>
        <end position="178"/>
    </location>
</feature>